<protein>
    <submittedName>
        <fullName evidence="1">Uncharacterized protein</fullName>
    </submittedName>
</protein>
<reference evidence="1 2" key="1">
    <citation type="submission" date="2018-04" db="EMBL/GenBank/DDBJ databases">
        <title>Genomic Encyclopedia of Archaeal and Bacterial Type Strains, Phase II (KMG-II): from individual species to whole genera.</title>
        <authorList>
            <person name="Goeker M."/>
        </authorList>
    </citation>
    <scope>NUCLEOTIDE SEQUENCE [LARGE SCALE GENOMIC DNA]</scope>
    <source>
        <strain evidence="1 2">DSM 26809</strain>
    </source>
</reference>
<gene>
    <name evidence="1" type="ORF">C8P68_101513</name>
</gene>
<accession>A0A2T5JFT6</accession>
<comment type="caution">
    <text evidence="1">The sequence shown here is derived from an EMBL/GenBank/DDBJ whole genome shotgun (WGS) entry which is preliminary data.</text>
</comment>
<proteinExistence type="predicted"/>
<sequence>MNRLFVNSSKNLKVSAGNHILGAGTYKGNLIRPISELNVLSNEI</sequence>
<keyword evidence="2" id="KW-1185">Reference proteome</keyword>
<dbReference type="Proteomes" id="UP000244168">
    <property type="component" value="Unassembled WGS sequence"/>
</dbReference>
<evidence type="ECO:0000313" key="2">
    <source>
        <dbReference type="Proteomes" id="UP000244168"/>
    </source>
</evidence>
<name>A0A2T5JFT6_9SPHI</name>
<dbReference type="AlphaFoldDB" id="A0A2T5JFT6"/>
<dbReference type="EMBL" id="QAOQ01000001">
    <property type="protein sequence ID" value="PTR01279.1"/>
    <property type="molecule type" value="Genomic_DNA"/>
</dbReference>
<organism evidence="1 2">
    <name type="scientific">Mucilaginibacter yixingensis</name>
    <dbReference type="NCBI Taxonomy" id="1295612"/>
    <lineage>
        <taxon>Bacteria</taxon>
        <taxon>Pseudomonadati</taxon>
        <taxon>Bacteroidota</taxon>
        <taxon>Sphingobacteriia</taxon>
        <taxon>Sphingobacteriales</taxon>
        <taxon>Sphingobacteriaceae</taxon>
        <taxon>Mucilaginibacter</taxon>
    </lineage>
</organism>
<evidence type="ECO:0000313" key="1">
    <source>
        <dbReference type="EMBL" id="PTR01279.1"/>
    </source>
</evidence>